<evidence type="ECO:0000313" key="3">
    <source>
        <dbReference type="EMBL" id="KRG18812.1"/>
    </source>
</evidence>
<keyword evidence="3" id="KW-0378">Hydrolase</keyword>
<organism evidence="3">
    <name type="scientific">Candidatus Berkiella cookevillensis</name>
    <dbReference type="NCBI Taxonomy" id="437022"/>
    <lineage>
        <taxon>Bacteria</taxon>
        <taxon>Pseudomonadati</taxon>
        <taxon>Pseudomonadota</taxon>
        <taxon>Gammaproteobacteria</taxon>
        <taxon>Candidatus Berkiellales</taxon>
        <taxon>Candidatus Berkiellaceae</taxon>
        <taxon>Candidatus Berkiella</taxon>
    </lineage>
</organism>
<protein>
    <submittedName>
        <fullName evidence="4">ParA family protein</fullName>
    </submittedName>
    <submittedName>
        <fullName evidence="3">Sporulation initiation inhibitor protein Soj</fullName>
        <ecNumber evidence="3">3.6.-.-</ecNumber>
    </submittedName>
</protein>
<gene>
    <name evidence="3" type="primary">soj_1</name>
    <name evidence="4" type="ORF">CC99x_012545</name>
    <name evidence="3" type="ORF">CC99x_01293</name>
</gene>
<keyword evidence="5" id="KW-1185">Reference proteome</keyword>
<dbReference type="AlphaFoldDB" id="A0A0Q9YEA4"/>
<dbReference type="SUPFAM" id="SSF52540">
    <property type="entry name" value="P-loop containing nucleoside triphosphate hydrolases"/>
    <property type="match status" value="1"/>
</dbReference>
<dbReference type="InterPro" id="IPR025669">
    <property type="entry name" value="AAA_dom"/>
</dbReference>
<name>A0A0Q9YEA4_9GAMM</name>
<comment type="caution">
    <text evidence="3">The sequence shown here is derived from an EMBL/GenBank/DDBJ whole genome shotgun (WGS) entry which is preliminary data.</text>
</comment>
<reference evidence="4" key="3">
    <citation type="submission" date="2021-06" db="EMBL/GenBank/DDBJ databases">
        <title>Genomic Description and Analysis of Intracellular Bacteria, Candidatus Berkiella cookevillensis and Candidatus Berkiella aquae.</title>
        <authorList>
            <person name="Kidane D.T."/>
            <person name="Mehari Y.T."/>
            <person name="Rice F.C."/>
            <person name="Arivett B.A."/>
            <person name="Farone A.L."/>
            <person name="Berk S.G."/>
            <person name="Farone M.B."/>
        </authorList>
    </citation>
    <scope>NUCLEOTIDE SEQUENCE</scope>
    <source>
        <strain evidence="4">CC99</strain>
    </source>
</reference>
<dbReference type="FunFam" id="3.40.50.300:FF:000285">
    <property type="entry name" value="Sporulation initiation inhibitor Soj"/>
    <property type="match status" value="1"/>
</dbReference>
<dbReference type="RefSeq" id="WP_057624398.1">
    <property type="nucleotide sequence ID" value="NZ_LKHV02000001.1"/>
</dbReference>
<evidence type="ECO:0000313" key="5">
    <source>
        <dbReference type="Proteomes" id="UP000051494"/>
    </source>
</evidence>
<dbReference type="Pfam" id="PF13614">
    <property type="entry name" value="AAA_31"/>
    <property type="match status" value="1"/>
</dbReference>
<evidence type="ECO:0000259" key="2">
    <source>
        <dbReference type="Pfam" id="PF13614"/>
    </source>
</evidence>
<dbReference type="EMBL" id="LKHV02000001">
    <property type="protein sequence ID" value="MCS5709727.1"/>
    <property type="molecule type" value="Genomic_DNA"/>
</dbReference>
<dbReference type="Gene3D" id="3.40.50.300">
    <property type="entry name" value="P-loop containing nucleotide triphosphate hydrolases"/>
    <property type="match status" value="1"/>
</dbReference>
<dbReference type="CDD" id="cd02042">
    <property type="entry name" value="ParAB_family"/>
    <property type="match status" value="1"/>
</dbReference>
<evidence type="ECO:0000256" key="1">
    <source>
        <dbReference type="ARBA" id="ARBA00060876"/>
    </source>
</evidence>
<dbReference type="InterPro" id="IPR027417">
    <property type="entry name" value="P-loop_NTPase"/>
</dbReference>
<dbReference type="Proteomes" id="UP000051494">
    <property type="component" value="Unassembled WGS sequence"/>
</dbReference>
<evidence type="ECO:0000313" key="4">
    <source>
        <dbReference type="EMBL" id="MCS5709727.1"/>
    </source>
</evidence>
<feature type="domain" description="AAA" evidence="2">
    <location>
        <begin position="5"/>
        <end position="179"/>
    </location>
</feature>
<reference evidence="3" key="1">
    <citation type="submission" date="2015-09" db="EMBL/GenBank/DDBJ databases">
        <title>Draft Genome Sequences of Two Novel Amoeba-resistant Intranuclear Bacteria, Candidatus Berkiella cookevillensis and Candidatus Berkiella aquae.</title>
        <authorList>
            <person name="Mehari Y.T."/>
            <person name="Arivett B.A."/>
            <person name="Farone A.L."/>
            <person name="Gunderson J.H."/>
            <person name="Farone M.B."/>
        </authorList>
    </citation>
    <scope>NUCLEOTIDE SEQUENCE [LARGE SCALE GENOMIC DNA]</scope>
    <source>
        <strain evidence="3">CC99</strain>
    </source>
</reference>
<accession>A0A0Q9YEA4</accession>
<dbReference type="PANTHER" id="PTHR13696">
    <property type="entry name" value="P-LOOP CONTAINING NUCLEOSIDE TRIPHOSPHATE HYDROLASE"/>
    <property type="match status" value="1"/>
</dbReference>
<proteinExistence type="predicted"/>
<dbReference type="GO" id="GO:0016787">
    <property type="term" value="F:hydrolase activity"/>
    <property type="evidence" value="ECO:0007669"/>
    <property type="project" value="UniProtKB-KW"/>
</dbReference>
<reference evidence="4" key="2">
    <citation type="journal article" date="2016" name="Genome Announc.">
        <title>Draft Genome Sequences of Two Novel Amoeba-Resistant Intranuclear Bacteria, 'Candidatus Berkiella cookevillensis' and 'Candidatus Berkiella aquae'.</title>
        <authorList>
            <person name="Mehari Y.T."/>
            <person name="Arivett B.A."/>
            <person name="Farone A.L."/>
            <person name="Gunderson J.H."/>
            <person name="Farone M.B."/>
        </authorList>
    </citation>
    <scope>NUCLEOTIDE SEQUENCE</scope>
    <source>
        <strain evidence="4">CC99</strain>
    </source>
</reference>
<dbReference type="EC" id="3.6.-.-" evidence="3"/>
<comment type="similarity">
    <text evidence="1">To B.subtilis soj.</text>
</comment>
<dbReference type="OrthoDB" id="9815116at2"/>
<dbReference type="STRING" id="437022.CC99x_01293"/>
<dbReference type="InterPro" id="IPR050678">
    <property type="entry name" value="DNA_Partitioning_ATPase"/>
</dbReference>
<sequence>MGCHVFAFANQKGGVGKTTCCVNLAASLSLTKHKVLLCDLDPQGNATMSSGVDKTAVQFSVNEWLLGSCETEDVLIEQTPAGYDLIPANSDLTAAEANLVKKPGQQLTLSKKLEALKDKYDYIFLDCPPSLNMLTVNALVASDMVIIAMQCEYFALEGLTDLVNTIKQLQSSLNPRLQIGGIIRTMFDGRNRLAIEVSNQLIDHFANKVFQTVIPRNVRLAEAPSYGLPVCLYDKSSRGASSYFALAGEFVRKFKKTKTTPKTTSKQKEHVD</sequence>
<dbReference type="EMBL" id="LKHV01000005">
    <property type="protein sequence ID" value="KRG18812.1"/>
    <property type="molecule type" value="Genomic_DNA"/>
</dbReference>
<dbReference type="PANTHER" id="PTHR13696:SF52">
    <property type="entry name" value="PARA FAMILY PROTEIN CT_582"/>
    <property type="match status" value="1"/>
</dbReference>